<feature type="domain" description="PD-(D/E)XK endonuclease-like" evidence="4">
    <location>
        <begin position="672"/>
        <end position="971"/>
    </location>
</feature>
<organism evidence="5 6">
    <name type="scientific">Candidatus Aveggerthella stercoripullorum</name>
    <dbReference type="NCBI Taxonomy" id="2840688"/>
    <lineage>
        <taxon>Bacteria</taxon>
        <taxon>Bacillati</taxon>
        <taxon>Actinomycetota</taxon>
        <taxon>Coriobacteriia</taxon>
        <taxon>Eggerthellales</taxon>
        <taxon>Eggerthellaceae</taxon>
        <taxon>Eggerthellaceae incertae sedis</taxon>
        <taxon>Candidatus Aveggerthella</taxon>
    </lineage>
</organism>
<evidence type="ECO:0000259" key="4">
    <source>
        <dbReference type="Pfam" id="PF12705"/>
    </source>
</evidence>
<gene>
    <name evidence="5" type="ORF">IAA69_01700</name>
</gene>
<dbReference type="AlphaFoldDB" id="A0A9D1A150"/>
<proteinExistence type="predicted"/>
<dbReference type="Pfam" id="PF12705">
    <property type="entry name" value="PDDEXK_1"/>
    <property type="match status" value="1"/>
</dbReference>
<evidence type="ECO:0000313" key="6">
    <source>
        <dbReference type="Proteomes" id="UP000824261"/>
    </source>
</evidence>
<evidence type="ECO:0000256" key="3">
    <source>
        <dbReference type="ARBA" id="ARBA00023204"/>
    </source>
</evidence>
<protein>
    <submittedName>
        <fullName evidence="5">PD-(D/E)XK nuclease family protein</fullName>
    </submittedName>
</protein>
<dbReference type="InterPro" id="IPR038726">
    <property type="entry name" value="PDDEXK_AddAB-type"/>
</dbReference>
<dbReference type="GO" id="GO:0006281">
    <property type="term" value="P:DNA repair"/>
    <property type="evidence" value="ECO:0007669"/>
    <property type="project" value="UniProtKB-KW"/>
</dbReference>
<dbReference type="GO" id="GO:0004386">
    <property type="term" value="F:helicase activity"/>
    <property type="evidence" value="ECO:0007669"/>
    <property type="project" value="UniProtKB-KW"/>
</dbReference>
<keyword evidence="1" id="KW-0227">DNA damage</keyword>
<accession>A0A9D1A150</accession>
<reference evidence="5" key="1">
    <citation type="submission" date="2020-10" db="EMBL/GenBank/DDBJ databases">
        <authorList>
            <person name="Gilroy R."/>
        </authorList>
    </citation>
    <scope>NUCLEOTIDE SEQUENCE</scope>
    <source>
        <strain evidence="5">ChiGjej1B1-2707</strain>
    </source>
</reference>
<reference evidence="5" key="2">
    <citation type="journal article" date="2021" name="PeerJ">
        <title>Extensive microbial diversity within the chicken gut microbiome revealed by metagenomics and culture.</title>
        <authorList>
            <person name="Gilroy R."/>
            <person name="Ravi A."/>
            <person name="Getino M."/>
            <person name="Pursley I."/>
            <person name="Horton D.L."/>
            <person name="Alikhan N.F."/>
            <person name="Baker D."/>
            <person name="Gharbi K."/>
            <person name="Hall N."/>
            <person name="Watson M."/>
            <person name="Adriaenssens E.M."/>
            <person name="Foster-Nyarko E."/>
            <person name="Jarju S."/>
            <person name="Secka A."/>
            <person name="Antonio M."/>
            <person name="Oren A."/>
            <person name="Chaudhuri R.R."/>
            <person name="La Ragione R."/>
            <person name="Hildebrand F."/>
            <person name="Pallen M.J."/>
        </authorList>
    </citation>
    <scope>NUCLEOTIDE SEQUENCE</scope>
    <source>
        <strain evidence="5">ChiGjej1B1-2707</strain>
    </source>
</reference>
<keyword evidence="3" id="KW-0234">DNA repair</keyword>
<dbReference type="EMBL" id="DVGB01000019">
    <property type="protein sequence ID" value="HIR00971.1"/>
    <property type="molecule type" value="Genomic_DNA"/>
</dbReference>
<keyword evidence="2" id="KW-0378">Hydrolase</keyword>
<name>A0A9D1A150_9ACTN</name>
<evidence type="ECO:0000256" key="2">
    <source>
        <dbReference type="ARBA" id="ARBA00022806"/>
    </source>
</evidence>
<dbReference type="InterPro" id="IPR011604">
    <property type="entry name" value="PDDEXK-like_dom_sf"/>
</dbReference>
<keyword evidence="2" id="KW-0067">ATP-binding</keyword>
<keyword evidence="2" id="KW-0347">Helicase</keyword>
<evidence type="ECO:0000313" key="5">
    <source>
        <dbReference type="EMBL" id="HIR00971.1"/>
    </source>
</evidence>
<dbReference type="Gene3D" id="3.90.320.10">
    <property type="match status" value="1"/>
</dbReference>
<dbReference type="Proteomes" id="UP000824261">
    <property type="component" value="Unassembled WGS sequence"/>
</dbReference>
<keyword evidence="2" id="KW-0547">Nucleotide-binding</keyword>
<comment type="caution">
    <text evidence="5">The sequence shown here is derived from an EMBL/GenBank/DDBJ whole genome shotgun (WGS) entry which is preliminary data.</text>
</comment>
<sequence>MGDAKEKTVPEVQAVELWPTYAQATEARTRYARTGDARQFGVRVMALDAWIEELWALFGDGRSFVSSVERDVMLTALSEDESSLKNSAGTVRLLGSIVRQGSGLSEFEHALQEQPSVLTDVERAIMRLLARYRALLGQAGMVEPGEALRLLPSSMEACAVVREIALCGFDELSEGVVRFLTALAETGLARVSGMPALGCEHAGAQAGLGICNGISSPSTLQEVHGSGDESAELRALRDTIFYRSQECTIAPQGAVGFALPTGRYAAPSLLADVVEDAVRAFRAEGEAACRDVARGGAHGFAVVISCAHPLRMFEEVAERLAGVEVTVAVRGSRPFKETSFGRAFLSLARFIHEDDAIRSGRMLTDFMESPFSGVSLATAQRFDAAWRGDRDVAYDSDALLQLVAAQGDWAALMVEAASEGDAIQVKPLLERLIASRTDWPESFRSEQLRAVGVLCEVGSAVQRFGVPFGSALGLLESLPVAVSASTGESPEVLICDERSAARLSPGCAFALVSADMTAADNPVRTERGAKEALFERLGIPAGPGALAQARARFARVLAVPRKRLVLSRPLNTVDADEQYPSVMFEEVLDCYREDITADDDLDRTYGVPTSLLPFVVSRGEDEPHRAVERTATALRRVLPVKQGATGAISDDRREDIVVSRVDSGPDAGKAALSATQVESYLECPYKWFALRRLRLDTPDAGFGALEMGVLVHRVMTVFYERLRRDGVHARVTPENCAAARKLASEAFWDCFEHQRAGSSSTRVAPQGELEMAQVRELETLVEEFVEGEARFLPGFEPRYAEWEFGRSTPVVYAGHVLRGSIDRIDVDEKGRAVIVDYKGGIGYGQNSPYVLVPKNADEQAGFVLPGKVQALMYAQVARRELGLDVVGALYANYSKGTAAGAVDDRVVDPACARMEGAARRRSCLSETCFDSFGDLLDDVEAQVAAALARMTSGDITAEPTTTDACAHCPVTICDKRTA</sequence>
<evidence type="ECO:0000256" key="1">
    <source>
        <dbReference type="ARBA" id="ARBA00022763"/>
    </source>
</evidence>